<feature type="signal peptide" evidence="1">
    <location>
        <begin position="1"/>
        <end position="26"/>
    </location>
</feature>
<evidence type="ECO:0000313" key="2">
    <source>
        <dbReference type="EMBL" id="MCI0125769.1"/>
    </source>
</evidence>
<reference evidence="2" key="1">
    <citation type="submission" date="2022-03" db="EMBL/GenBank/DDBJ databases">
        <title>The complete genome sequence of a Methyloterrigena soli.</title>
        <authorList>
            <person name="Zi Z."/>
        </authorList>
    </citation>
    <scope>NUCLEOTIDE SEQUENCE</scope>
    <source>
        <strain evidence="2">M48</strain>
    </source>
</reference>
<dbReference type="AlphaFoldDB" id="A0AA41QL26"/>
<accession>A0AA41QL26</accession>
<gene>
    <name evidence="2" type="ORF">ML536_02900</name>
</gene>
<proteinExistence type="predicted"/>
<keyword evidence="3" id="KW-1185">Reference proteome</keyword>
<sequence length="141" mass="14735">MGLNLKTVLAGTLVVGSLSLAGAALADGMLAPSYDPSKLVIFNDTLFSVRTEPSVSTDALSTAVIRKIEFGRTTFVTVTTTASGTYSTDGLYSPHFRYPGIHVRPLTGQGTPIKSVAFWSDQSGWVSAPLLNAGSVLVLGN</sequence>
<dbReference type="EMBL" id="JALAZD010000001">
    <property type="protein sequence ID" value="MCI0125769.1"/>
    <property type="molecule type" value="Genomic_DNA"/>
</dbReference>
<dbReference type="RefSeq" id="WP_035028074.1">
    <property type="nucleotide sequence ID" value="NZ_CP068983.1"/>
</dbReference>
<evidence type="ECO:0000313" key="3">
    <source>
        <dbReference type="Proteomes" id="UP001156140"/>
    </source>
</evidence>
<comment type="caution">
    <text evidence="2">The sequence shown here is derived from an EMBL/GenBank/DDBJ whole genome shotgun (WGS) entry which is preliminary data.</text>
</comment>
<protein>
    <submittedName>
        <fullName evidence="2">Uncharacterized protein</fullName>
    </submittedName>
</protein>
<evidence type="ECO:0000256" key="1">
    <source>
        <dbReference type="SAM" id="SignalP"/>
    </source>
</evidence>
<keyword evidence="1" id="KW-0732">Signal</keyword>
<feature type="chain" id="PRO_5041427575" evidence="1">
    <location>
        <begin position="27"/>
        <end position="141"/>
    </location>
</feature>
<organism evidence="2 3">
    <name type="scientific">Paradevosia shaoguanensis</name>
    <dbReference type="NCBI Taxonomy" id="1335043"/>
    <lineage>
        <taxon>Bacteria</taxon>
        <taxon>Pseudomonadati</taxon>
        <taxon>Pseudomonadota</taxon>
        <taxon>Alphaproteobacteria</taxon>
        <taxon>Hyphomicrobiales</taxon>
        <taxon>Devosiaceae</taxon>
        <taxon>Paradevosia</taxon>
    </lineage>
</organism>
<name>A0AA41QL26_9HYPH</name>
<dbReference type="Proteomes" id="UP001156140">
    <property type="component" value="Unassembled WGS sequence"/>
</dbReference>